<proteinExistence type="predicted"/>
<protein>
    <submittedName>
        <fullName evidence="1">Uncharacterized protein</fullName>
    </submittedName>
</protein>
<reference evidence="1 2" key="1">
    <citation type="journal article" date="2018" name="Front. Plant Sci.">
        <title>Red Clover (Trifolium pratense) and Zigzag Clover (T. medium) - A Picture of Genomic Similarities and Differences.</title>
        <authorList>
            <person name="Dluhosova J."/>
            <person name="Istvanek J."/>
            <person name="Nedelnik J."/>
            <person name="Repkova J."/>
        </authorList>
    </citation>
    <scope>NUCLEOTIDE SEQUENCE [LARGE SCALE GENOMIC DNA]</scope>
    <source>
        <strain evidence="2">cv. 10/8</strain>
        <tissue evidence="1">Leaf</tissue>
    </source>
</reference>
<sequence>WREVLKWLGVSAVLAEGGLAHLRLFKGLVMGGKSVSEKLGVIWFAIVSTIWKARNAVIFNSDGFNWERVVEESKVTSRRIIKSRSKEFSYPLSLWLTNPIACLGVKKML</sequence>
<organism evidence="1 2">
    <name type="scientific">Trifolium medium</name>
    <dbReference type="NCBI Taxonomy" id="97028"/>
    <lineage>
        <taxon>Eukaryota</taxon>
        <taxon>Viridiplantae</taxon>
        <taxon>Streptophyta</taxon>
        <taxon>Embryophyta</taxon>
        <taxon>Tracheophyta</taxon>
        <taxon>Spermatophyta</taxon>
        <taxon>Magnoliopsida</taxon>
        <taxon>eudicotyledons</taxon>
        <taxon>Gunneridae</taxon>
        <taxon>Pentapetalae</taxon>
        <taxon>rosids</taxon>
        <taxon>fabids</taxon>
        <taxon>Fabales</taxon>
        <taxon>Fabaceae</taxon>
        <taxon>Papilionoideae</taxon>
        <taxon>50 kb inversion clade</taxon>
        <taxon>NPAAA clade</taxon>
        <taxon>Hologalegina</taxon>
        <taxon>IRL clade</taxon>
        <taxon>Trifolieae</taxon>
        <taxon>Trifolium</taxon>
    </lineage>
</organism>
<dbReference type="AlphaFoldDB" id="A0A392R0D9"/>
<dbReference type="Proteomes" id="UP000265520">
    <property type="component" value="Unassembled WGS sequence"/>
</dbReference>
<dbReference type="EMBL" id="LXQA010171400">
    <property type="protein sequence ID" value="MCI29276.1"/>
    <property type="molecule type" value="Genomic_DNA"/>
</dbReference>
<feature type="non-terminal residue" evidence="1">
    <location>
        <position position="1"/>
    </location>
</feature>
<evidence type="ECO:0000313" key="1">
    <source>
        <dbReference type="EMBL" id="MCI29276.1"/>
    </source>
</evidence>
<comment type="caution">
    <text evidence="1">The sequence shown here is derived from an EMBL/GenBank/DDBJ whole genome shotgun (WGS) entry which is preliminary data.</text>
</comment>
<name>A0A392R0D9_9FABA</name>
<evidence type="ECO:0000313" key="2">
    <source>
        <dbReference type="Proteomes" id="UP000265520"/>
    </source>
</evidence>
<keyword evidence="2" id="KW-1185">Reference proteome</keyword>
<accession>A0A392R0D9</accession>